<dbReference type="WBParaSite" id="ES5_v2.g28980.t1">
    <property type="protein sequence ID" value="ES5_v2.g28980.t1"/>
    <property type="gene ID" value="ES5_v2.g28980"/>
</dbReference>
<organism evidence="1 2">
    <name type="scientific">Panagrolaimus sp. ES5</name>
    <dbReference type="NCBI Taxonomy" id="591445"/>
    <lineage>
        <taxon>Eukaryota</taxon>
        <taxon>Metazoa</taxon>
        <taxon>Ecdysozoa</taxon>
        <taxon>Nematoda</taxon>
        <taxon>Chromadorea</taxon>
        <taxon>Rhabditida</taxon>
        <taxon>Tylenchina</taxon>
        <taxon>Panagrolaimomorpha</taxon>
        <taxon>Panagrolaimoidea</taxon>
        <taxon>Panagrolaimidae</taxon>
        <taxon>Panagrolaimus</taxon>
    </lineage>
</organism>
<reference evidence="2" key="1">
    <citation type="submission" date="2022-11" db="UniProtKB">
        <authorList>
            <consortium name="WormBaseParasite"/>
        </authorList>
    </citation>
    <scope>IDENTIFICATION</scope>
</reference>
<name>A0AC34GHJ2_9BILA</name>
<dbReference type="Proteomes" id="UP000887579">
    <property type="component" value="Unplaced"/>
</dbReference>
<proteinExistence type="predicted"/>
<accession>A0AC34GHJ2</accession>
<evidence type="ECO:0000313" key="1">
    <source>
        <dbReference type="Proteomes" id="UP000887579"/>
    </source>
</evidence>
<sequence length="161" mass="18268">MFKFLKKDISLTALNFDPNDFPDEIPVGNQYVAIKTAIITPTKILYEIEEVTVNNRGFRKCGPEMFLQIKFRDEDMTPFPRDTASISARIGDSLINGISVGEKMYFDFGSSSSLFRQHGTYFLEANNQNVIVDIIDEWAEFKREPAAKLAARFGLFFSSAT</sequence>
<protein>
    <submittedName>
        <fullName evidence="2">RNA-dependent RNA polymerase</fullName>
    </submittedName>
</protein>
<evidence type="ECO:0000313" key="2">
    <source>
        <dbReference type="WBParaSite" id="ES5_v2.g28980.t1"/>
    </source>
</evidence>